<dbReference type="GeneID" id="20817620"/>
<organism evidence="3">
    <name type="scientific">Aphanomyces astaci</name>
    <name type="common">Crayfish plague agent</name>
    <dbReference type="NCBI Taxonomy" id="112090"/>
    <lineage>
        <taxon>Eukaryota</taxon>
        <taxon>Sar</taxon>
        <taxon>Stramenopiles</taxon>
        <taxon>Oomycota</taxon>
        <taxon>Saprolegniomycetes</taxon>
        <taxon>Saprolegniales</taxon>
        <taxon>Verrucalvaceae</taxon>
        <taxon>Aphanomyces</taxon>
    </lineage>
</organism>
<reference evidence="3" key="1">
    <citation type="submission" date="2013-12" db="EMBL/GenBank/DDBJ databases">
        <title>The Genome Sequence of Aphanomyces astaci APO3.</title>
        <authorList>
            <consortium name="The Broad Institute Genomics Platform"/>
            <person name="Russ C."/>
            <person name="Tyler B."/>
            <person name="van West P."/>
            <person name="Dieguez-Uribeondo J."/>
            <person name="Young S.K."/>
            <person name="Zeng Q."/>
            <person name="Gargeya S."/>
            <person name="Fitzgerald M."/>
            <person name="Abouelleil A."/>
            <person name="Alvarado L."/>
            <person name="Chapman S.B."/>
            <person name="Gainer-Dewar J."/>
            <person name="Goldberg J."/>
            <person name="Griggs A."/>
            <person name="Gujja S."/>
            <person name="Hansen M."/>
            <person name="Howarth C."/>
            <person name="Imamovic A."/>
            <person name="Ireland A."/>
            <person name="Larimer J."/>
            <person name="McCowan C."/>
            <person name="Murphy C."/>
            <person name="Pearson M."/>
            <person name="Poon T.W."/>
            <person name="Priest M."/>
            <person name="Roberts A."/>
            <person name="Saif S."/>
            <person name="Shea T."/>
            <person name="Sykes S."/>
            <person name="Wortman J."/>
            <person name="Nusbaum C."/>
            <person name="Birren B."/>
        </authorList>
    </citation>
    <scope>NUCLEOTIDE SEQUENCE [LARGE SCALE GENOMIC DNA]</scope>
    <source>
        <strain evidence="3">APO3</strain>
    </source>
</reference>
<name>W4FLW4_APHAT</name>
<accession>W4FLW4</accession>
<evidence type="ECO:0000259" key="2">
    <source>
        <dbReference type="PROSITE" id="PS50222"/>
    </source>
</evidence>
<dbReference type="Gene3D" id="1.10.238.10">
    <property type="entry name" value="EF-hand"/>
    <property type="match status" value="1"/>
</dbReference>
<feature type="domain" description="EF-hand" evidence="2">
    <location>
        <begin position="629"/>
        <end position="664"/>
    </location>
</feature>
<keyword evidence="1" id="KW-0106">Calcium</keyword>
<dbReference type="GO" id="GO:0005509">
    <property type="term" value="F:calcium ion binding"/>
    <property type="evidence" value="ECO:0007669"/>
    <property type="project" value="InterPro"/>
</dbReference>
<evidence type="ECO:0000256" key="1">
    <source>
        <dbReference type="ARBA" id="ARBA00022837"/>
    </source>
</evidence>
<dbReference type="InterPro" id="IPR018247">
    <property type="entry name" value="EF_Hand_1_Ca_BS"/>
</dbReference>
<gene>
    <name evidence="3" type="ORF">H257_15624</name>
</gene>
<protein>
    <recommendedName>
        <fullName evidence="2">EF-hand domain-containing protein</fullName>
    </recommendedName>
</protein>
<dbReference type="PROSITE" id="PS00018">
    <property type="entry name" value="EF_HAND_1"/>
    <property type="match status" value="1"/>
</dbReference>
<dbReference type="InterPro" id="IPR011992">
    <property type="entry name" value="EF-hand-dom_pair"/>
</dbReference>
<dbReference type="PROSITE" id="PS50222">
    <property type="entry name" value="EF_HAND_2"/>
    <property type="match status" value="1"/>
</dbReference>
<dbReference type="EMBL" id="KI913185">
    <property type="protein sequence ID" value="ETV68465.1"/>
    <property type="molecule type" value="Genomic_DNA"/>
</dbReference>
<proteinExistence type="predicted"/>
<sequence>MGNNACSKGPIQRDVRPFLPTAWDELMSLERWATSRNLHFIRDKATLVEWFGPKRRQDVVDAVDRRKDFFAFPLCVNDFLAGFALVQQAPVLRKFEFISKLANTGAMCSKPELLLAMWFGVRGIAKLKGSKLPPDKALRCIANNVLNSKPSLDWAAVIQKLMVVPDVVFFLCDLDMVLVENLETLIADQLHGMKQLAAIEYEIGVAAATRNTTTAQSDPSPCDYAIPPPPPRRPVLEWLGLSSNLRTTTSSGQSKRVQVPNVDKCCRRIQNAFKAANTPTSDSTRTLSLETSLRFNVRRLQELVLMATENSIAMSDVEAEHHLEHFSKDQLERIACSDMLRWFKQWTADQNRETPPKWQIAATSCVDICRSASSWWRRLVSSVRDTFGKGGQPSVEQRHDVIDLEAPQESNYSFLVHIEAPRSTPFQGRPDEATTTTTTNDHAAATLSCRFEFKEKAADDKHPSTAPNSVDILDQMQLDDDEVLETGFPMAFTMEFLLWKSVTDESAALLARVVGQLLNDYIVLEACSFLWQKANVSIVYGYREHATKSMPQTASDKYYLRMTFLMRHSVFGDVESALHDKLQNLFQTLHFELTLENSFDELLAYSTSAAAAMMTSLWPPHAPDHHENDTNSSVQHLFQRMDSNGDGELSLDEVNAFQQSMDQSVLGTAAQYQHLITSNNLPHNPQTGNLTAPGLDAYFEKFGGLQSAYQSLHIGCLNDILHGTLSVATSLNRHALSKLQTFFASCSPLHNIAAKWGLFTALQLTDVSMELTFPNAMACLRFLWPHARCPLLEVPGWLAAVVADFRSLLSTQHTHMDASPSCVNLLCAIETSLQRYMTQQATGSKAAIASVEPSIALTMQTIEKFRDAWQMWESSVCGLQQLVLSNRDVACRVELDHFVRPPRV</sequence>
<dbReference type="RefSeq" id="XP_009842091.1">
    <property type="nucleotide sequence ID" value="XM_009843789.1"/>
</dbReference>
<dbReference type="AlphaFoldDB" id="W4FLW4"/>
<dbReference type="InterPro" id="IPR002048">
    <property type="entry name" value="EF_hand_dom"/>
</dbReference>
<dbReference type="VEuPathDB" id="FungiDB:H257_15624"/>
<dbReference type="SUPFAM" id="SSF47473">
    <property type="entry name" value="EF-hand"/>
    <property type="match status" value="1"/>
</dbReference>
<evidence type="ECO:0000313" key="3">
    <source>
        <dbReference type="EMBL" id="ETV68465.1"/>
    </source>
</evidence>